<evidence type="ECO:0000313" key="3">
    <source>
        <dbReference type="Proteomes" id="UP000624279"/>
    </source>
</evidence>
<protein>
    <submittedName>
        <fullName evidence="2">CZB domain-containing protein</fullName>
    </submittedName>
</protein>
<evidence type="ECO:0000313" key="2">
    <source>
        <dbReference type="EMBL" id="MBC3873353.1"/>
    </source>
</evidence>
<dbReference type="Gene3D" id="1.20.120.30">
    <property type="entry name" value="Aspartate receptor, ligand-binding domain"/>
    <property type="match status" value="1"/>
</dbReference>
<keyword evidence="3" id="KW-1185">Reference proteome</keyword>
<accession>A0ABR6Y9U0</accession>
<name>A0ABR6Y9U0_9BURK</name>
<proteinExistence type="predicted"/>
<evidence type="ECO:0000259" key="1">
    <source>
        <dbReference type="Pfam" id="PF13682"/>
    </source>
</evidence>
<dbReference type="RefSeq" id="WP_186941383.1">
    <property type="nucleotide sequence ID" value="NZ_JACOGA010000005.1"/>
</dbReference>
<dbReference type="EMBL" id="JACOGA010000005">
    <property type="protein sequence ID" value="MBC3873353.1"/>
    <property type="molecule type" value="Genomic_DNA"/>
</dbReference>
<dbReference type="Proteomes" id="UP000624279">
    <property type="component" value="Unassembled WGS sequence"/>
</dbReference>
<feature type="domain" description="Chemoreceptor zinc-binding" evidence="1">
    <location>
        <begin position="10"/>
        <end position="75"/>
    </location>
</feature>
<sequence>MNLDNAVETHAQWKTKLRTAIAKRQQLDLLSLSRDDCCELGQWLHGPGKVSYGRLSAHGDCIHKHVVFHREVAKIAKAVNTQQFELAETMLNAGSAYTQASSALSVSFLRLRKEAGI</sequence>
<reference evidence="2 3" key="1">
    <citation type="submission" date="2020-08" db="EMBL/GenBank/DDBJ databases">
        <title>Novel species isolated from subtropical streams in China.</title>
        <authorList>
            <person name="Lu H."/>
        </authorList>
    </citation>
    <scope>NUCLEOTIDE SEQUENCE [LARGE SCALE GENOMIC DNA]</scope>
    <source>
        <strain evidence="2 3">LX15W</strain>
    </source>
</reference>
<comment type="caution">
    <text evidence="2">The sequence shown here is derived from an EMBL/GenBank/DDBJ whole genome shotgun (WGS) entry which is preliminary data.</text>
</comment>
<organism evidence="2 3">
    <name type="scientific">Undibacterium flavidum</name>
    <dbReference type="NCBI Taxonomy" id="2762297"/>
    <lineage>
        <taxon>Bacteria</taxon>
        <taxon>Pseudomonadati</taxon>
        <taxon>Pseudomonadota</taxon>
        <taxon>Betaproteobacteria</taxon>
        <taxon>Burkholderiales</taxon>
        <taxon>Oxalobacteraceae</taxon>
        <taxon>Undibacterium</taxon>
    </lineage>
</organism>
<dbReference type="InterPro" id="IPR025991">
    <property type="entry name" value="Chemoreceptor_zinc-bind_dom"/>
</dbReference>
<gene>
    <name evidence="2" type="ORF">H8K55_07135</name>
</gene>
<dbReference type="Pfam" id="PF13682">
    <property type="entry name" value="CZB"/>
    <property type="match status" value="1"/>
</dbReference>